<feature type="compositionally biased region" description="Polar residues" evidence="1">
    <location>
        <begin position="226"/>
        <end position="264"/>
    </location>
</feature>
<protein>
    <submittedName>
        <fullName evidence="4">Uncharacterized protein</fullName>
    </submittedName>
</protein>
<evidence type="ECO:0000256" key="1">
    <source>
        <dbReference type="SAM" id="MobiDB-lite"/>
    </source>
</evidence>
<dbReference type="EMBL" id="JARGDH010000004">
    <property type="protein sequence ID" value="KAL0271756.1"/>
    <property type="molecule type" value="Genomic_DNA"/>
</dbReference>
<feature type="compositionally biased region" description="Basic and acidic residues" evidence="1">
    <location>
        <begin position="265"/>
        <end position="281"/>
    </location>
</feature>
<keyword evidence="3" id="KW-0732">Signal</keyword>
<feature type="region of interest" description="Disordered" evidence="1">
    <location>
        <begin position="208"/>
        <end position="290"/>
    </location>
</feature>
<dbReference type="AlphaFoldDB" id="A0AAW2HPK6"/>
<keyword evidence="2" id="KW-0472">Membrane</keyword>
<name>A0AAW2HPK6_9NEOP</name>
<feature type="transmembrane region" description="Helical" evidence="2">
    <location>
        <begin position="155"/>
        <end position="177"/>
    </location>
</feature>
<proteinExistence type="predicted"/>
<evidence type="ECO:0000256" key="2">
    <source>
        <dbReference type="SAM" id="Phobius"/>
    </source>
</evidence>
<keyword evidence="2" id="KW-1133">Transmembrane helix</keyword>
<feature type="chain" id="PRO_5043385549" evidence="3">
    <location>
        <begin position="44"/>
        <end position="290"/>
    </location>
</feature>
<gene>
    <name evidence="4" type="ORF">PYX00_008752</name>
</gene>
<feature type="signal peptide" evidence="3">
    <location>
        <begin position="1"/>
        <end position="43"/>
    </location>
</feature>
<organism evidence="4">
    <name type="scientific">Menopon gallinae</name>
    <name type="common">poultry shaft louse</name>
    <dbReference type="NCBI Taxonomy" id="328185"/>
    <lineage>
        <taxon>Eukaryota</taxon>
        <taxon>Metazoa</taxon>
        <taxon>Ecdysozoa</taxon>
        <taxon>Arthropoda</taxon>
        <taxon>Hexapoda</taxon>
        <taxon>Insecta</taxon>
        <taxon>Pterygota</taxon>
        <taxon>Neoptera</taxon>
        <taxon>Paraneoptera</taxon>
        <taxon>Psocodea</taxon>
        <taxon>Troctomorpha</taxon>
        <taxon>Phthiraptera</taxon>
        <taxon>Amblycera</taxon>
        <taxon>Menoponidae</taxon>
        <taxon>Menopon</taxon>
    </lineage>
</organism>
<evidence type="ECO:0000256" key="3">
    <source>
        <dbReference type="SAM" id="SignalP"/>
    </source>
</evidence>
<reference evidence="4" key="1">
    <citation type="journal article" date="2024" name="Gigascience">
        <title>Chromosome-level genome of the poultry shaft louse Menopon gallinae provides insight into the host-switching and adaptive evolution of parasitic lice.</title>
        <authorList>
            <person name="Xu Y."/>
            <person name="Ma L."/>
            <person name="Liu S."/>
            <person name="Liang Y."/>
            <person name="Liu Q."/>
            <person name="He Z."/>
            <person name="Tian L."/>
            <person name="Duan Y."/>
            <person name="Cai W."/>
            <person name="Li H."/>
            <person name="Song F."/>
        </authorList>
    </citation>
    <scope>NUCLEOTIDE SEQUENCE</scope>
    <source>
        <strain evidence="4">Cailab_2023a</strain>
    </source>
</reference>
<evidence type="ECO:0000313" key="4">
    <source>
        <dbReference type="EMBL" id="KAL0271756.1"/>
    </source>
</evidence>
<accession>A0AAW2HPK6</accession>
<sequence>MKLDRNKGSTVMSRDRVRTMRITGASFRMLLLLLPSLLPAAEARTTEPAAFAVTTEESMDGRGRLKFGDKCNTTQQCGFRGSVCDATLKLCQCVPELPVTNHLDKCGKAALYQTECRDGLCVCRFDKTPVVNKLGKIDCVAVVKPTESTTHVDPAMIGILAGMALMFIIICVVLRLFSKARWRENRTIFNTPNPRLMNVSLLQHNKSIHESRRGSKGSVRGPSRAASVTSLRTHSPTASQASRNGGSRRNSHNSQGSSSPNYDKSSLKNEEKPPGPEKVTVESELLQNNA</sequence>
<keyword evidence="2" id="KW-0812">Transmembrane</keyword>
<comment type="caution">
    <text evidence="4">The sequence shown here is derived from an EMBL/GenBank/DDBJ whole genome shotgun (WGS) entry which is preliminary data.</text>
</comment>